<evidence type="ECO:0008006" key="4">
    <source>
        <dbReference type="Google" id="ProtNLM"/>
    </source>
</evidence>
<comment type="caution">
    <text evidence="2">The sequence shown here is derived from an EMBL/GenBank/DDBJ whole genome shotgun (WGS) entry which is preliminary data.</text>
</comment>
<dbReference type="EMBL" id="NHOO01000030">
    <property type="protein sequence ID" value="OVE45671.1"/>
    <property type="molecule type" value="Genomic_DNA"/>
</dbReference>
<organism evidence="2 3">
    <name type="scientific">Chromobacterium violaceum</name>
    <dbReference type="NCBI Taxonomy" id="536"/>
    <lineage>
        <taxon>Bacteria</taxon>
        <taxon>Pseudomonadati</taxon>
        <taxon>Pseudomonadota</taxon>
        <taxon>Betaproteobacteria</taxon>
        <taxon>Neisseriales</taxon>
        <taxon>Chromobacteriaceae</taxon>
        <taxon>Chromobacterium</taxon>
    </lineage>
</organism>
<proteinExistence type="predicted"/>
<dbReference type="AlphaFoldDB" id="A0A202B2J8"/>
<keyword evidence="3" id="KW-1185">Reference proteome</keyword>
<reference evidence="2 3" key="1">
    <citation type="submission" date="2017-05" db="EMBL/GenBank/DDBJ databases">
        <title>Chromobacterium violaceum GHPS1 isolated from Hydrocarbon polluted soil in French Guiana display an awesome secondary metabolite arsenal and a battery of drug and heavy-metal-resistance and detoxification of xenobiotics proteins.</title>
        <authorList>
            <person name="Belbahri L."/>
        </authorList>
    </citation>
    <scope>NUCLEOTIDE SEQUENCE [LARGE SCALE GENOMIC DNA]</scope>
    <source>
        <strain evidence="2 3">GHPS1</strain>
    </source>
</reference>
<evidence type="ECO:0000313" key="3">
    <source>
        <dbReference type="Proteomes" id="UP000196342"/>
    </source>
</evidence>
<sequence length="491" mass="54279">MDFKTLQATYQTDPDYPARTAKLSALTRVLDGTMYDSQPYPFGTERNDAGEYIPLAQRRPSARTRICATVVNDSVSLLFSEGHFPAVECANEETRDALTKLIKETKLNEVMIDAATRGAVGSVAILMRVLKNRVFWQVIPSLYLTPEWNPDAPDTLLRVVQQYKVKGKVLKAMNYDIDDDDMAADFWFRREWDATAEIWFVPLKVSDAKEQKPFVKDEKHTVEHKLGFVPIAWVRNLPGGDEIDGAATFPPEAIDTQIEADFLLSQGGRGLKYQSDPTLHIKEPAMNGNQPLVKGAANAIITSDQGDAKLLEISGDAAHTVMDWVKSLRELALEGAGGNRANADKLSSAQSGRAMELMNQALIWLADKLRISYGEGALLELLNMVVRASTKFPLVDKKARKIGELSQEDDLSLRWPQWYQPTYADKQTQAETLTTLREGGLLSVETSIKSLAASYGIADPADEIRQIESDPPPPNSTAAAIKQPPLSESAD</sequence>
<protein>
    <recommendedName>
        <fullName evidence="4">Phage portal protein</fullName>
    </recommendedName>
</protein>
<evidence type="ECO:0000256" key="1">
    <source>
        <dbReference type="SAM" id="MobiDB-lite"/>
    </source>
</evidence>
<feature type="region of interest" description="Disordered" evidence="1">
    <location>
        <begin position="462"/>
        <end position="491"/>
    </location>
</feature>
<dbReference type="RefSeq" id="WP_087698849.1">
    <property type="nucleotide sequence ID" value="NZ_NHOO01000030.1"/>
</dbReference>
<accession>A0A202B2J8</accession>
<evidence type="ECO:0000313" key="2">
    <source>
        <dbReference type="EMBL" id="OVE45671.1"/>
    </source>
</evidence>
<gene>
    <name evidence="2" type="ORF">CBW21_22015</name>
</gene>
<name>A0A202B2J8_CHRVL</name>
<dbReference type="Proteomes" id="UP000196342">
    <property type="component" value="Unassembled WGS sequence"/>
</dbReference>